<dbReference type="Proteomes" id="UP000199400">
    <property type="component" value="Unassembled WGS sequence"/>
</dbReference>
<dbReference type="InterPro" id="IPR011603">
    <property type="entry name" value="2oxoglutarate_DH_E1"/>
</dbReference>
<comment type="similarity">
    <text evidence="3">Belongs to the alpha-ketoglutarate dehydrogenase family.</text>
</comment>
<evidence type="ECO:0000256" key="4">
    <source>
        <dbReference type="ARBA" id="ARBA00012280"/>
    </source>
</evidence>
<dbReference type="SMART" id="SM00861">
    <property type="entry name" value="Transket_pyr"/>
    <property type="match status" value="1"/>
</dbReference>
<dbReference type="AlphaFoldDB" id="A0A1I1XPL6"/>
<dbReference type="PANTHER" id="PTHR23152">
    <property type="entry name" value="2-OXOGLUTARATE DEHYDROGENASE"/>
    <property type="match status" value="1"/>
</dbReference>
<dbReference type="Gene3D" id="3.40.50.970">
    <property type="match status" value="1"/>
</dbReference>
<protein>
    <recommendedName>
        <fullName evidence="4">oxoglutarate dehydrogenase (succinyl-transferring)</fullName>
        <ecNumber evidence="4">1.2.4.2</ecNumber>
    </recommendedName>
</protein>
<name>A0A1I1XPL6_9BACT</name>
<proteinExistence type="inferred from homology"/>
<dbReference type="GO" id="GO:0005829">
    <property type="term" value="C:cytosol"/>
    <property type="evidence" value="ECO:0007669"/>
    <property type="project" value="TreeGrafter"/>
</dbReference>
<dbReference type="Gene3D" id="3.40.50.11610">
    <property type="entry name" value="Multifunctional 2-oxoglutarate metabolism enzyme, C-terminal domain"/>
    <property type="match status" value="1"/>
</dbReference>
<sequence length="929" mass="103650">MDIESTLSGHNLAFLEALYEAYENDPNSVDPQWVPILRELGASGGKAPAALRVDSREAEQLLLQSRVDKLIEHYRLHGHTAAQIDPLGRPREAPATGLDPAYFGLGEEHMDREFDPGLLMPGRRATLRQIFTKLQNTYCRSIGVEYWHMHNLEQRTWLQARMEACENKVVPSPAEQQRLLNQLAGVEDVDKFLHTKFLGAKRFSVSGAEAMISLVDTVIEESAELGVGEVCIGMAHRGRLNVLMSIMGKPFEDVFLEFEKSNHPEELLGAGDVKYHLGHFREYKTSRGHDMYLALAFNPSHLEAITPVIAGRVRGKQDQIGDADGSRVMGLTLHGDAAFIGQGVVQETLNLSRLAGYRTGGSVRVVINNQVGFTTDPKDARSTPYATSIAHMLDAPIFHVNGDDVEAVVWVAKLAAGFRQRFKTDVIVDLVCFRRFGHNEADDPTFTQPVMYDLIKSHPSVRTIYQRELLARGTLTAAEAEAIDAAWLATFDRALAVARGENAHKPRLRPMHGVWSQFRGGPDRDTPEVPTRLPRAQLDALAERIVRWPADFNLHNKVQRFAAELKDMYSGAAPLTWQAAELLAYASLLKAGHPVRFSGQDVQRGTFSHRHAVYTDTKSGRSWSPLYELGEGQARFEIFNSPLSEYGVLGFEFGYSICSPESLIVWEAQFGDFANGAQIIIDNFIVASEDKWNRLSGLTLMLPHGYEGQGPEHSSARLERFLQLCAEDNIQVCNLTTPAQVFHALRRQVLRPWRKPLVLMTPKSLLRSRPSFSPIEAFTDGGFARVLDDDRADPAQVERIMLCTGKIFYDLAEEREQRKEGRVAIVRVEQLYPFPEAPLLAVLNRYPAARELFWVQEEPRNSGAWSFIRGCLGDALAARNQQRPLKYIGRAASASPATGSPDSHAYERKLILEEAFANLPEAARSAANA</sequence>
<dbReference type="Pfam" id="PF16870">
    <property type="entry name" value="OxoGdeHyase_C"/>
    <property type="match status" value="1"/>
</dbReference>
<dbReference type="Gene3D" id="3.40.50.12470">
    <property type="match status" value="1"/>
</dbReference>
<gene>
    <name evidence="8" type="ORF">SAMN02745121_02907</name>
</gene>
<dbReference type="CDD" id="cd02016">
    <property type="entry name" value="TPP_E1_OGDC_like"/>
    <property type="match status" value="1"/>
</dbReference>
<dbReference type="GO" id="GO:0045252">
    <property type="term" value="C:oxoglutarate dehydrogenase complex"/>
    <property type="evidence" value="ECO:0007669"/>
    <property type="project" value="TreeGrafter"/>
</dbReference>
<dbReference type="Pfam" id="PF00676">
    <property type="entry name" value="E1_dh"/>
    <property type="match status" value="1"/>
</dbReference>
<keyword evidence="5" id="KW-0560">Oxidoreductase</keyword>
<evidence type="ECO:0000259" key="7">
    <source>
        <dbReference type="SMART" id="SM00861"/>
    </source>
</evidence>
<comment type="function">
    <text evidence="2">E1 component of the 2-oxoglutarate dehydrogenase (OGDH) complex which catalyzes the decarboxylation of 2-oxoglutarate, the first step in the conversion of 2-oxoglutarate to succinyl-CoA and CO(2).</text>
</comment>
<evidence type="ECO:0000313" key="8">
    <source>
        <dbReference type="EMBL" id="SFE07510.1"/>
    </source>
</evidence>
<dbReference type="PIRSF" id="PIRSF000157">
    <property type="entry name" value="Oxoglu_dh_E1"/>
    <property type="match status" value="1"/>
</dbReference>
<feature type="domain" description="Transketolase-like pyrimidine-binding" evidence="7">
    <location>
        <begin position="575"/>
        <end position="768"/>
    </location>
</feature>
<evidence type="ECO:0000256" key="3">
    <source>
        <dbReference type="ARBA" id="ARBA00006936"/>
    </source>
</evidence>
<dbReference type="GO" id="GO:0030976">
    <property type="term" value="F:thiamine pyrophosphate binding"/>
    <property type="evidence" value="ECO:0007669"/>
    <property type="project" value="InterPro"/>
</dbReference>
<dbReference type="Pfam" id="PF16078">
    <property type="entry name" value="2-oxogl_dehyd_N"/>
    <property type="match status" value="1"/>
</dbReference>
<evidence type="ECO:0000256" key="2">
    <source>
        <dbReference type="ARBA" id="ARBA00003906"/>
    </source>
</evidence>
<dbReference type="NCBIfam" id="TIGR00239">
    <property type="entry name" value="2oxo_dh_E1"/>
    <property type="match status" value="1"/>
</dbReference>
<dbReference type="RefSeq" id="WP_096331240.1">
    <property type="nucleotide sequence ID" value="NZ_FOMX01000008.1"/>
</dbReference>
<dbReference type="GO" id="GO:0004591">
    <property type="term" value="F:oxoglutarate dehydrogenase (succinyl-transferring) activity"/>
    <property type="evidence" value="ECO:0007669"/>
    <property type="project" value="UniProtKB-EC"/>
</dbReference>
<keyword evidence="6" id="KW-0786">Thiamine pyrophosphate</keyword>
<dbReference type="EC" id="1.2.4.2" evidence="4"/>
<dbReference type="SUPFAM" id="SSF52518">
    <property type="entry name" value="Thiamin diphosphate-binding fold (THDP-binding)"/>
    <property type="match status" value="2"/>
</dbReference>
<evidence type="ECO:0000256" key="1">
    <source>
        <dbReference type="ARBA" id="ARBA00001964"/>
    </source>
</evidence>
<organism evidence="8 9">
    <name type="scientific">Nannocystis exedens</name>
    <dbReference type="NCBI Taxonomy" id="54"/>
    <lineage>
        <taxon>Bacteria</taxon>
        <taxon>Pseudomonadati</taxon>
        <taxon>Myxococcota</taxon>
        <taxon>Polyangia</taxon>
        <taxon>Nannocystales</taxon>
        <taxon>Nannocystaceae</taxon>
        <taxon>Nannocystis</taxon>
    </lineage>
</organism>
<dbReference type="NCBIfam" id="NF008907">
    <property type="entry name" value="PRK12270.1"/>
    <property type="match status" value="1"/>
</dbReference>
<dbReference type="GO" id="GO:0006099">
    <property type="term" value="P:tricarboxylic acid cycle"/>
    <property type="evidence" value="ECO:0007669"/>
    <property type="project" value="TreeGrafter"/>
</dbReference>
<evidence type="ECO:0000256" key="5">
    <source>
        <dbReference type="ARBA" id="ARBA00023002"/>
    </source>
</evidence>
<dbReference type="InterPro" id="IPR032106">
    <property type="entry name" value="2-oxogl_dehyd_N"/>
</dbReference>
<dbReference type="EMBL" id="FOMX01000008">
    <property type="protein sequence ID" value="SFE07510.1"/>
    <property type="molecule type" value="Genomic_DNA"/>
</dbReference>
<dbReference type="InterPro" id="IPR031717">
    <property type="entry name" value="ODO-1/KGD_C"/>
</dbReference>
<reference evidence="9" key="1">
    <citation type="submission" date="2016-10" db="EMBL/GenBank/DDBJ databases">
        <authorList>
            <person name="Varghese N."/>
            <person name="Submissions S."/>
        </authorList>
    </citation>
    <scope>NUCLEOTIDE SEQUENCE [LARGE SCALE GENOMIC DNA]</scope>
    <source>
        <strain evidence="9">ATCC 25963</strain>
    </source>
</reference>
<accession>A0A1I1XPL6</accession>
<comment type="cofactor">
    <cofactor evidence="1">
        <name>thiamine diphosphate</name>
        <dbReference type="ChEBI" id="CHEBI:58937"/>
    </cofactor>
</comment>
<dbReference type="InterPro" id="IPR029061">
    <property type="entry name" value="THDP-binding"/>
</dbReference>
<dbReference type="Pfam" id="PF02779">
    <property type="entry name" value="Transket_pyr"/>
    <property type="match status" value="1"/>
</dbReference>
<dbReference type="STRING" id="54.SAMN02745121_02907"/>
<evidence type="ECO:0000313" key="9">
    <source>
        <dbReference type="Proteomes" id="UP000199400"/>
    </source>
</evidence>
<dbReference type="Gene3D" id="1.10.287.1150">
    <property type="entry name" value="TPP helical domain"/>
    <property type="match status" value="1"/>
</dbReference>
<keyword evidence="9" id="KW-1185">Reference proteome</keyword>
<dbReference type="InterPro" id="IPR042179">
    <property type="entry name" value="KGD_C_sf"/>
</dbReference>
<dbReference type="NCBIfam" id="NF006914">
    <property type="entry name" value="PRK09404.1"/>
    <property type="match status" value="1"/>
</dbReference>
<dbReference type="PANTHER" id="PTHR23152:SF4">
    <property type="entry name" value="2-OXOADIPATE DEHYDROGENASE COMPLEX COMPONENT E1"/>
    <property type="match status" value="1"/>
</dbReference>
<dbReference type="InterPro" id="IPR005475">
    <property type="entry name" value="Transketolase-like_Pyr-bd"/>
</dbReference>
<dbReference type="OrthoDB" id="9759785at2"/>
<dbReference type="InterPro" id="IPR001017">
    <property type="entry name" value="DH_E1"/>
</dbReference>
<evidence type="ECO:0000256" key="6">
    <source>
        <dbReference type="ARBA" id="ARBA00023052"/>
    </source>
</evidence>